<dbReference type="Proteomes" id="UP000037035">
    <property type="component" value="Unassembled WGS sequence"/>
</dbReference>
<reference evidence="1 2" key="1">
    <citation type="submission" date="2015-08" db="EMBL/GenBank/DDBJ databases">
        <title>Next Generation Sequencing and Analysis of the Genome of Puccinia sorghi L Schw, the Causal Agent of Maize Common Rust.</title>
        <authorList>
            <person name="Rochi L."/>
            <person name="Burguener G."/>
            <person name="Darino M."/>
            <person name="Turjanski A."/>
            <person name="Kreff E."/>
            <person name="Dieguez M.J."/>
            <person name="Sacco F."/>
        </authorList>
    </citation>
    <scope>NUCLEOTIDE SEQUENCE [LARGE SCALE GENOMIC DNA]</scope>
    <source>
        <strain evidence="1 2">RO10H11247</strain>
    </source>
</reference>
<evidence type="ECO:0000313" key="1">
    <source>
        <dbReference type="EMBL" id="KNZ50215.1"/>
    </source>
</evidence>
<comment type="caution">
    <text evidence="1">The sequence shown here is derived from an EMBL/GenBank/DDBJ whole genome shotgun (WGS) entry which is preliminary data.</text>
</comment>
<dbReference type="EMBL" id="LAVV01009657">
    <property type="protein sequence ID" value="KNZ50215.1"/>
    <property type="molecule type" value="Genomic_DNA"/>
</dbReference>
<protein>
    <submittedName>
        <fullName evidence="1">Uncharacterized protein</fullName>
    </submittedName>
</protein>
<dbReference type="VEuPathDB" id="FungiDB:VP01_453g7"/>
<keyword evidence="2" id="KW-1185">Reference proteome</keyword>
<accession>A0A0L6UQV4</accession>
<sequence>MALDESERAFITDLVQTKPTIYLAEIQNLHAEERKIDILAATIANELHLRLNHSRKCIQKVNPQQDPDEHAVELI</sequence>
<proteinExistence type="predicted"/>
<gene>
    <name evidence="1" type="ORF">VP01_453g7</name>
</gene>
<dbReference type="AlphaFoldDB" id="A0A0L6UQV4"/>
<name>A0A0L6UQV4_9BASI</name>
<evidence type="ECO:0000313" key="2">
    <source>
        <dbReference type="Proteomes" id="UP000037035"/>
    </source>
</evidence>
<organism evidence="1 2">
    <name type="scientific">Puccinia sorghi</name>
    <dbReference type="NCBI Taxonomy" id="27349"/>
    <lineage>
        <taxon>Eukaryota</taxon>
        <taxon>Fungi</taxon>
        <taxon>Dikarya</taxon>
        <taxon>Basidiomycota</taxon>
        <taxon>Pucciniomycotina</taxon>
        <taxon>Pucciniomycetes</taxon>
        <taxon>Pucciniales</taxon>
        <taxon>Pucciniaceae</taxon>
        <taxon>Puccinia</taxon>
    </lineage>
</organism>